<evidence type="ECO:0000313" key="2">
    <source>
        <dbReference type="EMBL" id="OWF53874.1"/>
    </source>
</evidence>
<reference evidence="2 3" key="1">
    <citation type="journal article" date="2017" name="Nat. Ecol. Evol.">
        <title>Scallop genome provides insights into evolution of bilaterian karyotype and development.</title>
        <authorList>
            <person name="Wang S."/>
            <person name="Zhang J."/>
            <person name="Jiao W."/>
            <person name="Li J."/>
            <person name="Xun X."/>
            <person name="Sun Y."/>
            <person name="Guo X."/>
            <person name="Huan P."/>
            <person name="Dong B."/>
            <person name="Zhang L."/>
            <person name="Hu X."/>
            <person name="Sun X."/>
            <person name="Wang J."/>
            <person name="Zhao C."/>
            <person name="Wang Y."/>
            <person name="Wang D."/>
            <person name="Huang X."/>
            <person name="Wang R."/>
            <person name="Lv J."/>
            <person name="Li Y."/>
            <person name="Zhang Z."/>
            <person name="Liu B."/>
            <person name="Lu W."/>
            <person name="Hui Y."/>
            <person name="Liang J."/>
            <person name="Zhou Z."/>
            <person name="Hou R."/>
            <person name="Li X."/>
            <person name="Liu Y."/>
            <person name="Li H."/>
            <person name="Ning X."/>
            <person name="Lin Y."/>
            <person name="Zhao L."/>
            <person name="Xing Q."/>
            <person name="Dou J."/>
            <person name="Li Y."/>
            <person name="Mao J."/>
            <person name="Guo H."/>
            <person name="Dou H."/>
            <person name="Li T."/>
            <person name="Mu C."/>
            <person name="Jiang W."/>
            <person name="Fu Q."/>
            <person name="Fu X."/>
            <person name="Miao Y."/>
            <person name="Liu J."/>
            <person name="Yu Q."/>
            <person name="Li R."/>
            <person name="Liao H."/>
            <person name="Li X."/>
            <person name="Kong Y."/>
            <person name="Jiang Z."/>
            <person name="Chourrout D."/>
            <person name="Li R."/>
            <person name="Bao Z."/>
        </authorList>
    </citation>
    <scope>NUCLEOTIDE SEQUENCE [LARGE SCALE GENOMIC DNA]</scope>
    <source>
        <strain evidence="2 3">PY_sf001</strain>
    </source>
</reference>
<sequence length="122" mass="13598">MPMIVIIVTPLNSIMIDQVQSLCKRGIPACFIDASSQGGTYSEDDFEDDEVAVATSVKLEEIREGKFCLVYAHPETLVDNKEVGKLLPSPVFRRSVCCTVVDKVHMISEWGEDFRKAFNKLG</sequence>
<dbReference type="EMBL" id="NEDP02001199">
    <property type="protein sequence ID" value="OWF53874.1"/>
    <property type="molecule type" value="Genomic_DNA"/>
</dbReference>
<dbReference type="GO" id="GO:0009378">
    <property type="term" value="F:four-way junction helicase activity"/>
    <property type="evidence" value="ECO:0007669"/>
    <property type="project" value="TreeGrafter"/>
</dbReference>
<dbReference type="STRING" id="6573.A0A210QYR5"/>
<keyword evidence="2" id="KW-0547">Nucleotide-binding</keyword>
<keyword evidence="2" id="KW-0378">Hydrolase</keyword>
<comment type="caution">
    <text evidence="2">The sequence shown here is derived from an EMBL/GenBank/DDBJ whole genome shotgun (WGS) entry which is preliminary data.</text>
</comment>
<dbReference type="GO" id="GO:0005737">
    <property type="term" value="C:cytoplasm"/>
    <property type="evidence" value="ECO:0007669"/>
    <property type="project" value="TreeGrafter"/>
</dbReference>
<dbReference type="PANTHER" id="PTHR13710">
    <property type="entry name" value="DNA HELICASE RECQ FAMILY MEMBER"/>
    <property type="match status" value="1"/>
</dbReference>
<evidence type="ECO:0000256" key="1">
    <source>
        <dbReference type="ARBA" id="ARBA00005446"/>
    </source>
</evidence>
<dbReference type="AlphaFoldDB" id="A0A210QYR5"/>
<evidence type="ECO:0000313" key="3">
    <source>
        <dbReference type="Proteomes" id="UP000242188"/>
    </source>
</evidence>
<protein>
    <submittedName>
        <fullName evidence="2">Werner syndrome ATP-dependent helicase</fullName>
    </submittedName>
</protein>
<dbReference type="GO" id="GO:0005694">
    <property type="term" value="C:chromosome"/>
    <property type="evidence" value="ECO:0007669"/>
    <property type="project" value="TreeGrafter"/>
</dbReference>
<dbReference type="PANTHER" id="PTHR13710:SF120">
    <property type="entry name" value="BIFUNCTIONAL 3'-5' EXONUCLEASE_ATP-DEPENDENT HELICASE WRN"/>
    <property type="match status" value="1"/>
</dbReference>
<keyword evidence="2" id="KW-0347">Helicase</keyword>
<organism evidence="2 3">
    <name type="scientific">Mizuhopecten yessoensis</name>
    <name type="common">Japanese scallop</name>
    <name type="synonym">Patinopecten yessoensis</name>
    <dbReference type="NCBI Taxonomy" id="6573"/>
    <lineage>
        <taxon>Eukaryota</taxon>
        <taxon>Metazoa</taxon>
        <taxon>Spiralia</taxon>
        <taxon>Lophotrochozoa</taxon>
        <taxon>Mollusca</taxon>
        <taxon>Bivalvia</taxon>
        <taxon>Autobranchia</taxon>
        <taxon>Pteriomorphia</taxon>
        <taxon>Pectinida</taxon>
        <taxon>Pectinoidea</taxon>
        <taxon>Pectinidae</taxon>
        <taxon>Mizuhopecten</taxon>
    </lineage>
</organism>
<gene>
    <name evidence="2" type="ORF">KP79_PYT00395</name>
</gene>
<dbReference type="SUPFAM" id="SSF52540">
    <property type="entry name" value="P-loop containing nucleoside triphosphate hydrolases"/>
    <property type="match status" value="1"/>
</dbReference>
<dbReference type="InterPro" id="IPR027417">
    <property type="entry name" value="P-loop_NTPase"/>
</dbReference>
<dbReference type="Proteomes" id="UP000242188">
    <property type="component" value="Unassembled WGS sequence"/>
</dbReference>
<accession>A0A210QYR5</accession>
<dbReference type="OrthoDB" id="6097007at2759"/>
<keyword evidence="2" id="KW-0067">ATP-binding</keyword>
<dbReference type="GO" id="GO:0000724">
    <property type="term" value="P:double-strand break repair via homologous recombination"/>
    <property type="evidence" value="ECO:0007669"/>
    <property type="project" value="TreeGrafter"/>
</dbReference>
<comment type="similarity">
    <text evidence="1">Belongs to the helicase family. RecQ subfamily.</text>
</comment>
<dbReference type="Gene3D" id="3.40.50.300">
    <property type="entry name" value="P-loop containing nucleotide triphosphate hydrolases"/>
    <property type="match status" value="1"/>
</dbReference>
<keyword evidence="3" id="KW-1185">Reference proteome</keyword>
<name>A0A210QYR5_MIZYE</name>
<dbReference type="GO" id="GO:0005634">
    <property type="term" value="C:nucleus"/>
    <property type="evidence" value="ECO:0007669"/>
    <property type="project" value="TreeGrafter"/>
</dbReference>
<proteinExistence type="inferred from homology"/>
<dbReference type="GO" id="GO:0043138">
    <property type="term" value="F:3'-5' DNA helicase activity"/>
    <property type="evidence" value="ECO:0007669"/>
    <property type="project" value="TreeGrafter"/>
</dbReference>